<sequence>MSFERIDQTVVAHDAASATPRPADLPRPARSRWLGAAEKEAEAHKLRARGHSYRRIAEVLQVQYGLVSRWLSGLGESLADSAPAEPRRFTRTSVLVRATPDVDAPPVEIPTDFLTRYQAMEQRVGDLLATLKQVASENRERENRLYKALEDERKAAEGREAALRAEITEIRELLEQAASVELAPDFGDSREGDGRPSTLPSNSLLGRLSLWRRGGVG</sequence>
<organism evidence="3 4">
    <name type="scientific">Lacibacterium aquatile</name>
    <dbReference type="NCBI Taxonomy" id="1168082"/>
    <lineage>
        <taxon>Bacteria</taxon>
        <taxon>Pseudomonadati</taxon>
        <taxon>Pseudomonadota</taxon>
        <taxon>Alphaproteobacteria</taxon>
        <taxon>Rhodospirillales</taxon>
        <taxon>Rhodospirillaceae</taxon>
    </lineage>
</organism>
<proteinExistence type="predicted"/>
<reference evidence="4" key="1">
    <citation type="journal article" date="2019" name="Int. J. Syst. Evol. Microbiol.">
        <title>The Global Catalogue of Microorganisms (GCM) 10K type strain sequencing project: providing services to taxonomists for standard genome sequencing and annotation.</title>
        <authorList>
            <consortium name="The Broad Institute Genomics Platform"/>
            <consortium name="The Broad Institute Genome Sequencing Center for Infectious Disease"/>
            <person name="Wu L."/>
            <person name="Ma J."/>
        </authorList>
    </citation>
    <scope>NUCLEOTIDE SEQUENCE [LARGE SCALE GENOMIC DNA]</scope>
    <source>
        <strain evidence="4">CGMCC 1.19062</strain>
    </source>
</reference>
<gene>
    <name evidence="3" type="ORF">ACFSM5_15175</name>
</gene>
<dbReference type="EMBL" id="JBHUIP010000013">
    <property type="protein sequence ID" value="MFD2264243.1"/>
    <property type="molecule type" value="Genomic_DNA"/>
</dbReference>
<name>A0ABW5DU79_9PROT</name>
<feature type="coiled-coil region" evidence="1">
    <location>
        <begin position="132"/>
        <end position="166"/>
    </location>
</feature>
<keyword evidence="4" id="KW-1185">Reference proteome</keyword>
<evidence type="ECO:0000256" key="1">
    <source>
        <dbReference type="SAM" id="Coils"/>
    </source>
</evidence>
<keyword evidence="1" id="KW-0175">Coiled coil</keyword>
<protein>
    <recommendedName>
        <fullName evidence="5">Helix-turn-helix domain-containing protein</fullName>
    </recommendedName>
</protein>
<evidence type="ECO:0000313" key="4">
    <source>
        <dbReference type="Proteomes" id="UP001597295"/>
    </source>
</evidence>
<dbReference type="Proteomes" id="UP001597295">
    <property type="component" value="Unassembled WGS sequence"/>
</dbReference>
<evidence type="ECO:0000313" key="3">
    <source>
        <dbReference type="EMBL" id="MFD2264243.1"/>
    </source>
</evidence>
<dbReference type="RefSeq" id="WP_379877313.1">
    <property type="nucleotide sequence ID" value="NZ_JBHUIP010000013.1"/>
</dbReference>
<comment type="caution">
    <text evidence="3">The sequence shown here is derived from an EMBL/GenBank/DDBJ whole genome shotgun (WGS) entry which is preliminary data.</text>
</comment>
<accession>A0ABW5DU79</accession>
<evidence type="ECO:0000256" key="2">
    <source>
        <dbReference type="SAM" id="MobiDB-lite"/>
    </source>
</evidence>
<evidence type="ECO:0008006" key="5">
    <source>
        <dbReference type="Google" id="ProtNLM"/>
    </source>
</evidence>
<feature type="region of interest" description="Disordered" evidence="2">
    <location>
        <begin position="1"/>
        <end position="29"/>
    </location>
</feature>